<dbReference type="RefSeq" id="WP_135945677.1">
    <property type="nucleotide sequence ID" value="NZ_BMEI01000003.1"/>
</dbReference>
<gene>
    <name evidence="3" type="ORF">E5162_12985</name>
</gene>
<dbReference type="Gene3D" id="2.30.30.40">
    <property type="entry name" value="SH3 Domains"/>
    <property type="match status" value="1"/>
</dbReference>
<evidence type="ECO:0000313" key="4">
    <source>
        <dbReference type="Proteomes" id="UP000305451"/>
    </source>
</evidence>
<dbReference type="Proteomes" id="UP000305451">
    <property type="component" value="Unassembled WGS sequence"/>
</dbReference>
<protein>
    <recommendedName>
        <fullName evidence="5">SH3b domain-containing protein</fullName>
    </recommendedName>
</protein>
<comment type="caution">
    <text evidence="3">The sequence shown here is derived from an EMBL/GenBank/DDBJ whole genome shotgun (WGS) entry which is preliminary data.</text>
</comment>
<evidence type="ECO:0000256" key="2">
    <source>
        <dbReference type="SAM" id="SignalP"/>
    </source>
</evidence>
<dbReference type="InterPro" id="IPR010466">
    <property type="entry name" value="DUF1058"/>
</dbReference>
<proteinExistence type="predicted"/>
<dbReference type="AlphaFoldDB" id="A0A4S2HAT9"/>
<reference evidence="3 4" key="1">
    <citation type="journal article" date="2013" name="Int. J. Syst. Evol. Microbiol.">
        <title>Marinicauda pacifica gen. nov., sp. nov., a prosthecate alphaproteobacterium of the family Hyphomonadaceae isolated from deep seawater.</title>
        <authorList>
            <person name="Zhang X.Y."/>
            <person name="Li G.W."/>
            <person name="Wang C.S."/>
            <person name="Zhang Y.J."/>
            <person name="Xu X.W."/>
            <person name="Li H."/>
            <person name="Liu A."/>
            <person name="Liu C."/>
            <person name="Xie B.B."/>
            <person name="Qin Q.L."/>
            <person name="Xu Z."/>
            <person name="Chen X.L."/>
            <person name="Zhou B.C."/>
            <person name="Zhang Y.Z."/>
        </authorList>
    </citation>
    <scope>NUCLEOTIDE SEQUENCE [LARGE SCALE GENOMIC DNA]</scope>
    <source>
        <strain evidence="3 4">P-1 km-3</strain>
    </source>
</reference>
<evidence type="ECO:0000256" key="1">
    <source>
        <dbReference type="SAM" id="MobiDB-lite"/>
    </source>
</evidence>
<organism evidence="3 4">
    <name type="scientific">Marinicauda pacifica</name>
    <dbReference type="NCBI Taxonomy" id="1133559"/>
    <lineage>
        <taxon>Bacteria</taxon>
        <taxon>Pseudomonadati</taxon>
        <taxon>Pseudomonadota</taxon>
        <taxon>Alphaproteobacteria</taxon>
        <taxon>Maricaulales</taxon>
        <taxon>Maricaulaceae</taxon>
        <taxon>Marinicauda</taxon>
    </lineage>
</organism>
<dbReference type="InterPro" id="IPR036028">
    <property type="entry name" value="SH3-like_dom_sf"/>
</dbReference>
<feature type="signal peptide" evidence="2">
    <location>
        <begin position="1"/>
        <end position="22"/>
    </location>
</feature>
<dbReference type="EMBL" id="SRXV01000003">
    <property type="protein sequence ID" value="TGY92542.1"/>
    <property type="molecule type" value="Genomic_DNA"/>
</dbReference>
<sequence length="187" mass="20297">MRLLSVILLLASLAAGLPPAMAQSCDTHSGLPVPRFVSLKFESVNGRSGPSLGHPIAWEYVRAGLPMEVTAETADWRRVRDPGGEETWMHRRVLSGRRSVLLQEDTALRARPETEGVIEAEAEGGAVLWLERCRTGWCRVEAGGERGWVPARALWGVYEHERDPAAEPPASAQCTSAGIDDSTGLSD</sequence>
<dbReference type="Pfam" id="PF06347">
    <property type="entry name" value="SH3_4"/>
    <property type="match status" value="2"/>
</dbReference>
<dbReference type="SUPFAM" id="SSF50044">
    <property type="entry name" value="SH3-domain"/>
    <property type="match status" value="1"/>
</dbReference>
<keyword evidence="2" id="KW-0732">Signal</keyword>
<feature type="region of interest" description="Disordered" evidence="1">
    <location>
        <begin position="163"/>
        <end position="187"/>
    </location>
</feature>
<evidence type="ECO:0008006" key="5">
    <source>
        <dbReference type="Google" id="ProtNLM"/>
    </source>
</evidence>
<dbReference type="PROSITE" id="PS51257">
    <property type="entry name" value="PROKAR_LIPOPROTEIN"/>
    <property type="match status" value="1"/>
</dbReference>
<evidence type="ECO:0000313" key="3">
    <source>
        <dbReference type="EMBL" id="TGY92542.1"/>
    </source>
</evidence>
<dbReference type="OrthoDB" id="9810773at2"/>
<accession>A0A4S2HAT9</accession>
<name>A0A4S2HAT9_9PROT</name>
<keyword evidence="4" id="KW-1185">Reference proteome</keyword>
<feature type="chain" id="PRO_5020818096" description="SH3b domain-containing protein" evidence="2">
    <location>
        <begin position="23"/>
        <end position="187"/>
    </location>
</feature>